<gene>
    <name evidence="2" type="ORF">FA13DRAFT_24530</name>
</gene>
<sequence length="130" mass="15255">MRNTENLRGSLDDGEEQSGDTLEHVVANSTLRESLLKLLTHNPCPTTDPRTVSRGTPKLKENRVKRLREAQSRAEELKEDRKRAILVAADALEQRDEEVNPWMEDRLGEWNRVVDERYKWLDKYERRGEI</sequence>
<reference evidence="2 3" key="1">
    <citation type="journal article" date="2019" name="Nat. Ecol. Evol.">
        <title>Megaphylogeny resolves global patterns of mushroom evolution.</title>
        <authorList>
            <person name="Varga T."/>
            <person name="Krizsan K."/>
            <person name="Foldi C."/>
            <person name="Dima B."/>
            <person name="Sanchez-Garcia M."/>
            <person name="Sanchez-Ramirez S."/>
            <person name="Szollosi G.J."/>
            <person name="Szarkandi J.G."/>
            <person name="Papp V."/>
            <person name="Albert L."/>
            <person name="Andreopoulos W."/>
            <person name="Angelini C."/>
            <person name="Antonin V."/>
            <person name="Barry K.W."/>
            <person name="Bougher N.L."/>
            <person name="Buchanan P."/>
            <person name="Buyck B."/>
            <person name="Bense V."/>
            <person name="Catcheside P."/>
            <person name="Chovatia M."/>
            <person name="Cooper J."/>
            <person name="Damon W."/>
            <person name="Desjardin D."/>
            <person name="Finy P."/>
            <person name="Geml J."/>
            <person name="Haridas S."/>
            <person name="Hughes K."/>
            <person name="Justo A."/>
            <person name="Karasinski D."/>
            <person name="Kautmanova I."/>
            <person name="Kiss B."/>
            <person name="Kocsube S."/>
            <person name="Kotiranta H."/>
            <person name="LaButti K.M."/>
            <person name="Lechner B.E."/>
            <person name="Liimatainen K."/>
            <person name="Lipzen A."/>
            <person name="Lukacs Z."/>
            <person name="Mihaltcheva S."/>
            <person name="Morgado L.N."/>
            <person name="Niskanen T."/>
            <person name="Noordeloos M.E."/>
            <person name="Ohm R.A."/>
            <person name="Ortiz-Santana B."/>
            <person name="Ovrebo C."/>
            <person name="Racz N."/>
            <person name="Riley R."/>
            <person name="Savchenko A."/>
            <person name="Shiryaev A."/>
            <person name="Soop K."/>
            <person name="Spirin V."/>
            <person name="Szebenyi C."/>
            <person name="Tomsovsky M."/>
            <person name="Tulloss R.E."/>
            <person name="Uehling J."/>
            <person name="Grigoriev I.V."/>
            <person name="Vagvolgyi C."/>
            <person name="Papp T."/>
            <person name="Martin F.M."/>
            <person name="Miettinen O."/>
            <person name="Hibbett D.S."/>
            <person name="Nagy L.G."/>
        </authorList>
    </citation>
    <scope>NUCLEOTIDE SEQUENCE [LARGE SCALE GENOMIC DNA]</scope>
    <source>
        <strain evidence="2 3">FP101781</strain>
    </source>
</reference>
<accession>A0A4Y7U033</accession>
<evidence type="ECO:0000313" key="3">
    <source>
        <dbReference type="Proteomes" id="UP000298030"/>
    </source>
</evidence>
<comment type="caution">
    <text evidence="2">The sequence shown here is derived from an EMBL/GenBank/DDBJ whole genome shotgun (WGS) entry which is preliminary data.</text>
</comment>
<keyword evidence="3" id="KW-1185">Reference proteome</keyword>
<feature type="compositionally biased region" description="Polar residues" evidence="1">
    <location>
        <begin position="43"/>
        <end position="54"/>
    </location>
</feature>
<protein>
    <submittedName>
        <fullName evidence="2">Uncharacterized protein</fullName>
    </submittedName>
</protein>
<evidence type="ECO:0000256" key="1">
    <source>
        <dbReference type="SAM" id="MobiDB-lite"/>
    </source>
</evidence>
<feature type="region of interest" description="Disordered" evidence="1">
    <location>
        <begin position="40"/>
        <end position="61"/>
    </location>
</feature>
<organism evidence="2 3">
    <name type="scientific">Coprinellus micaceus</name>
    <name type="common">Glistening ink-cap mushroom</name>
    <name type="synonym">Coprinus micaceus</name>
    <dbReference type="NCBI Taxonomy" id="71717"/>
    <lineage>
        <taxon>Eukaryota</taxon>
        <taxon>Fungi</taxon>
        <taxon>Dikarya</taxon>
        <taxon>Basidiomycota</taxon>
        <taxon>Agaricomycotina</taxon>
        <taxon>Agaricomycetes</taxon>
        <taxon>Agaricomycetidae</taxon>
        <taxon>Agaricales</taxon>
        <taxon>Agaricineae</taxon>
        <taxon>Psathyrellaceae</taxon>
        <taxon>Coprinellus</taxon>
    </lineage>
</organism>
<dbReference type="Proteomes" id="UP000298030">
    <property type="component" value="Unassembled WGS sequence"/>
</dbReference>
<name>A0A4Y7U033_COPMI</name>
<evidence type="ECO:0000313" key="2">
    <source>
        <dbReference type="EMBL" id="TEB39785.1"/>
    </source>
</evidence>
<dbReference type="AlphaFoldDB" id="A0A4Y7U033"/>
<dbReference type="EMBL" id="QPFP01000001">
    <property type="protein sequence ID" value="TEB39785.1"/>
    <property type="molecule type" value="Genomic_DNA"/>
</dbReference>
<proteinExistence type="predicted"/>
<feature type="region of interest" description="Disordered" evidence="1">
    <location>
        <begin position="1"/>
        <end position="22"/>
    </location>
</feature>